<sequence>MPMAPPKRGAVKKKIWEDISRAFSPNPPAT</sequence>
<organism evidence="2">
    <name type="scientific">Rhizophora mucronata</name>
    <name type="common">Asiatic mangrove</name>
    <dbReference type="NCBI Taxonomy" id="61149"/>
    <lineage>
        <taxon>Eukaryota</taxon>
        <taxon>Viridiplantae</taxon>
        <taxon>Streptophyta</taxon>
        <taxon>Embryophyta</taxon>
        <taxon>Tracheophyta</taxon>
        <taxon>Spermatophyta</taxon>
        <taxon>Magnoliopsida</taxon>
        <taxon>eudicotyledons</taxon>
        <taxon>Gunneridae</taxon>
        <taxon>Pentapetalae</taxon>
        <taxon>rosids</taxon>
        <taxon>fabids</taxon>
        <taxon>Malpighiales</taxon>
        <taxon>Rhizophoraceae</taxon>
        <taxon>Rhizophora</taxon>
    </lineage>
</organism>
<name>A0A2P2QPR9_RHIMU</name>
<reference evidence="2" key="1">
    <citation type="submission" date="2018-02" db="EMBL/GenBank/DDBJ databases">
        <title>Rhizophora mucronata_Transcriptome.</title>
        <authorList>
            <person name="Meera S.P."/>
            <person name="Sreeshan A."/>
            <person name="Augustine A."/>
        </authorList>
    </citation>
    <scope>NUCLEOTIDE SEQUENCE</scope>
    <source>
        <tissue evidence="2">Leaf</tissue>
    </source>
</reference>
<evidence type="ECO:0000313" key="2">
    <source>
        <dbReference type="EMBL" id="MBX68891.1"/>
    </source>
</evidence>
<dbReference type="AlphaFoldDB" id="A0A2P2QPR9"/>
<feature type="region of interest" description="Disordered" evidence="1">
    <location>
        <begin position="1"/>
        <end position="30"/>
    </location>
</feature>
<protein>
    <submittedName>
        <fullName evidence="2">Uncharacterized protein</fullName>
    </submittedName>
</protein>
<dbReference type="EMBL" id="GGEC01088407">
    <property type="protein sequence ID" value="MBX68891.1"/>
    <property type="molecule type" value="Transcribed_RNA"/>
</dbReference>
<proteinExistence type="predicted"/>
<evidence type="ECO:0000256" key="1">
    <source>
        <dbReference type="SAM" id="MobiDB-lite"/>
    </source>
</evidence>
<accession>A0A2P2QPR9</accession>